<comment type="caution">
    <text evidence="2">The sequence shown here is derived from an EMBL/GenBank/DDBJ whole genome shotgun (WGS) entry which is preliminary data.</text>
</comment>
<reference evidence="4 5" key="1">
    <citation type="journal article" date="2019" name="Nat. Microbiol.">
        <title>Mediterranean grassland soil C-N compound turnover is dependent on rainfall and depth, and is mediated by genomically divergent microorganisms.</title>
        <authorList>
            <person name="Diamond S."/>
            <person name="Andeer P.F."/>
            <person name="Li Z."/>
            <person name="Crits-Christoph A."/>
            <person name="Burstein D."/>
            <person name="Anantharaman K."/>
            <person name="Lane K.R."/>
            <person name="Thomas B.C."/>
            <person name="Pan C."/>
            <person name="Northen T.R."/>
            <person name="Banfield J.F."/>
        </authorList>
    </citation>
    <scope>NUCLEOTIDE SEQUENCE [LARGE SCALE GENOMIC DNA]</scope>
    <source>
        <strain evidence="3">NP_1</strain>
        <strain evidence="2">NP_2</strain>
    </source>
</reference>
<dbReference type="Gene3D" id="3.10.290.10">
    <property type="entry name" value="RNA-binding S4 domain"/>
    <property type="match status" value="1"/>
</dbReference>
<gene>
    <name evidence="3" type="ORF">E6G98_01990</name>
    <name evidence="2" type="ORF">E6G99_00805</name>
</gene>
<name>A0A537LQS9_9BACT</name>
<dbReference type="Proteomes" id="UP000318661">
    <property type="component" value="Unassembled WGS sequence"/>
</dbReference>
<dbReference type="SUPFAM" id="SSF55174">
    <property type="entry name" value="Alpha-L RNA-binding motif"/>
    <property type="match status" value="1"/>
</dbReference>
<proteinExistence type="predicted"/>
<evidence type="ECO:0000313" key="2">
    <source>
        <dbReference type="EMBL" id="TMJ10340.1"/>
    </source>
</evidence>
<dbReference type="EMBL" id="VBAJ01000014">
    <property type="protein sequence ID" value="TMJ10340.1"/>
    <property type="molecule type" value="Genomic_DNA"/>
</dbReference>
<sequence length="72" mass="7867">MAVKRVAIDTESIELAAFLKWAQAAETGGQAKMLIQTGRVKVNGRVERRRGRTLVPGDRVELGAHALEIVRA</sequence>
<dbReference type="PROSITE" id="PS50889">
    <property type="entry name" value="S4"/>
    <property type="match status" value="1"/>
</dbReference>
<dbReference type="EMBL" id="VBAI01000014">
    <property type="protein sequence ID" value="TMJ12851.1"/>
    <property type="molecule type" value="Genomic_DNA"/>
</dbReference>
<dbReference type="InterPro" id="IPR036986">
    <property type="entry name" value="S4_RNA-bd_sf"/>
</dbReference>
<dbReference type="GO" id="GO:0003723">
    <property type="term" value="F:RNA binding"/>
    <property type="evidence" value="ECO:0007669"/>
    <property type="project" value="UniProtKB-KW"/>
</dbReference>
<dbReference type="Proteomes" id="UP000315217">
    <property type="component" value="Unassembled WGS sequence"/>
</dbReference>
<evidence type="ECO:0000313" key="4">
    <source>
        <dbReference type="Proteomes" id="UP000315217"/>
    </source>
</evidence>
<evidence type="ECO:0000313" key="3">
    <source>
        <dbReference type="EMBL" id="TMJ12851.1"/>
    </source>
</evidence>
<evidence type="ECO:0000256" key="1">
    <source>
        <dbReference type="PROSITE-ProRule" id="PRU00182"/>
    </source>
</evidence>
<dbReference type="Pfam" id="PF13275">
    <property type="entry name" value="S4_2"/>
    <property type="match status" value="1"/>
</dbReference>
<accession>A0A537LQS9</accession>
<dbReference type="AlphaFoldDB" id="A0A537LQS9"/>
<dbReference type="CDD" id="cd00165">
    <property type="entry name" value="S4"/>
    <property type="match status" value="1"/>
</dbReference>
<evidence type="ECO:0000313" key="5">
    <source>
        <dbReference type="Proteomes" id="UP000318661"/>
    </source>
</evidence>
<keyword evidence="1" id="KW-0694">RNA-binding</keyword>
<protein>
    <submittedName>
        <fullName evidence="2">RNA-binding S4 domain-containing protein</fullName>
    </submittedName>
</protein>
<organism evidence="2 5">
    <name type="scientific">Candidatus Segetimicrobium genomatis</name>
    <dbReference type="NCBI Taxonomy" id="2569760"/>
    <lineage>
        <taxon>Bacteria</taxon>
        <taxon>Bacillati</taxon>
        <taxon>Candidatus Sysuimicrobiota</taxon>
        <taxon>Candidatus Sysuimicrobiia</taxon>
        <taxon>Candidatus Sysuimicrobiales</taxon>
        <taxon>Candidatus Segetimicrobiaceae</taxon>
        <taxon>Candidatus Segetimicrobium</taxon>
    </lineage>
</organism>